<accession>A0A1I7CRU4</accession>
<organism evidence="4 5">
    <name type="scientific">Algoriphagus locisalis</name>
    <dbReference type="NCBI Taxonomy" id="305507"/>
    <lineage>
        <taxon>Bacteria</taxon>
        <taxon>Pseudomonadati</taxon>
        <taxon>Bacteroidota</taxon>
        <taxon>Cytophagia</taxon>
        <taxon>Cytophagales</taxon>
        <taxon>Cyclobacteriaceae</taxon>
        <taxon>Algoriphagus</taxon>
    </lineage>
</organism>
<dbReference type="CDD" id="cd06464">
    <property type="entry name" value="ACD_sHsps-like"/>
    <property type="match status" value="1"/>
</dbReference>
<feature type="domain" description="SHSP" evidence="3">
    <location>
        <begin position="37"/>
        <end position="153"/>
    </location>
</feature>
<name>A0A1I7CRU4_9BACT</name>
<evidence type="ECO:0000259" key="3">
    <source>
        <dbReference type="PROSITE" id="PS01031"/>
    </source>
</evidence>
<dbReference type="InterPro" id="IPR002068">
    <property type="entry name" value="A-crystallin/Hsp20_dom"/>
</dbReference>
<dbReference type="RefSeq" id="WP_091695603.1">
    <property type="nucleotide sequence ID" value="NZ_FPBF01000005.1"/>
</dbReference>
<dbReference type="OrthoDB" id="9814487at2"/>
<gene>
    <name evidence="4" type="ORF">SAMN04489724_3360</name>
</gene>
<keyword evidence="5" id="KW-1185">Reference proteome</keyword>
<dbReference type="AlphaFoldDB" id="A0A1I7CRU4"/>
<dbReference type="Pfam" id="PF00011">
    <property type="entry name" value="HSP20"/>
    <property type="match status" value="1"/>
</dbReference>
<proteinExistence type="inferred from homology"/>
<dbReference type="PANTHER" id="PTHR11527">
    <property type="entry name" value="HEAT-SHOCK PROTEIN 20 FAMILY MEMBER"/>
    <property type="match status" value="1"/>
</dbReference>
<evidence type="ECO:0000256" key="1">
    <source>
        <dbReference type="PROSITE-ProRule" id="PRU00285"/>
    </source>
</evidence>
<dbReference type="InterPro" id="IPR008978">
    <property type="entry name" value="HSP20-like_chaperone"/>
</dbReference>
<dbReference type="EMBL" id="FPBF01000005">
    <property type="protein sequence ID" value="SFU02069.1"/>
    <property type="molecule type" value="Genomic_DNA"/>
</dbReference>
<evidence type="ECO:0000256" key="2">
    <source>
        <dbReference type="RuleBase" id="RU003616"/>
    </source>
</evidence>
<dbReference type="Proteomes" id="UP000199673">
    <property type="component" value="Unassembled WGS sequence"/>
</dbReference>
<dbReference type="PROSITE" id="PS01031">
    <property type="entry name" value="SHSP"/>
    <property type="match status" value="1"/>
</dbReference>
<comment type="similarity">
    <text evidence="1 2">Belongs to the small heat shock protein (HSP20) family.</text>
</comment>
<reference evidence="5" key="1">
    <citation type="submission" date="2016-10" db="EMBL/GenBank/DDBJ databases">
        <authorList>
            <person name="Varghese N."/>
            <person name="Submissions S."/>
        </authorList>
    </citation>
    <scope>NUCLEOTIDE SEQUENCE [LARGE SCALE GENOMIC DNA]</scope>
    <source>
        <strain evidence="5">DSM 23445</strain>
    </source>
</reference>
<dbReference type="Gene3D" id="2.60.40.790">
    <property type="match status" value="1"/>
</dbReference>
<dbReference type="InterPro" id="IPR031107">
    <property type="entry name" value="Small_HSP"/>
</dbReference>
<protein>
    <submittedName>
        <fullName evidence="4">HSP20 family protein</fullName>
    </submittedName>
</protein>
<dbReference type="STRING" id="305507.SAMN04489724_3360"/>
<evidence type="ECO:0000313" key="5">
    <source>
        <dbReference type="Proteomes" id="UP000199673"/>
    </source>
</evidence>
<dbReference type="SUPFAM" id="SSF49764">
    <property type="entry name" value="HSP20-like chaperones"/>
    <property type="match status" value="1"/>
</dbReference>
<evidence type="ECO:0000313" key="4">
    <source>
        <dbReference type="EMBL" id="SFU02069.1"/>
    </source>
</evidence>
<sequence length="153" mass="17527">MNTLMKRNSLSPSATLFDDFPSRGLFDWLDSVSIGRPSESNALPRVNISETGSDFRVEMAVPGMKKEDFRVELDNNTLVIKAETSQNQEDNYEEQLGYTRREFSYSSFSRSFYLPNTVDSDRIEGKYEDGILRLVIPKREEAKKKPSRTINIG</sequence>